<dbReference type="Pfam" id="PF14359">
    <property type="entry name" value="DUF4406"/>
    <property type="match status" value="1"/>
</dbReference>
<dbReference type="EMBL" id="BK014860">
    <property type="protein sequence ID" value="DAD79201.1"/>
    <property type="molecule type" value="Genomic_DNA"/>
</dbReference>
<evidence type="ECO:0000313" key="1">
    <source>
        <dbReference type="EMBL" id="DAD79201.1"/>
    </source>
</evidence>
<protein>
    <submittedName>
        <fullName evidence="1">Blasticidin M</fullName>
    </submittedName>
</protein>
<accession>A0A8S5MA23</accession>
<dbReference type="Gene3D" id="3.40.50.450">
    <property type="match status" value="1"/>
</dbReference>
<proteinExistence type="predicted"/>
<name>A0A8S5MA23_9CAUD</name>
<reference evidence="1" key="1">
    <citation type="journal article" date="2021" name="Proc. Natl. Acad. Sci. U.S.A.">
        <title>A Catalog of Tens of Thousands of Viruses from Human Metagenomes Reveals Hidden Associations with Chronic Diseases.</title>
        <authorList>
            <person name="Tisza M.J."/>
            <person name="Buck C.B."/>
        </authorList>
    </citation>
    <scope>NUCLEOTIDE SEQUENCE</scope>
    <source>
        <strain evidence="1">CtKvA22</strain>
    </source>
</reference>
<dbReference type="InterPro" id="IPR025518">
    <property type="entry name" value="DUF4406"/>
</dbReference>
<dbReference type="SUPFAM" id="SSF52309">
    <property type="entry name" value="N-(deoxy)ribosyltransferase-like"/>
    <property type="match status" value="1"/>
</dbReference>
<sequence length="99" mass="11336">MSRIYISGAITGTSDFRERFLKAEKELIECGWETVNPARLNDIMPKDATYGEYMKMSFELLSMCDTIYMLKGWEESKGANREYGFAVARGIKILMEESA</sequence>
<organism evidence="1">
    <name type="scientific">Siphoviridae sp. ctKvA22</name>
    <dbReference type="NCBI Taxonomy" id="2826246"/>
    <lineage>
        <taxon>Viruses</taxon>
        <taxon>Duplodnaviria</taxon>
        <taxon>Heunggongvirae</taxon>
        <taxon>Uroviricota</taxon>
        <taxon>Caudoviricetes</taxon>
    </lineage>
</organism>